<sequence length="81" mass="8833">MSFDAAYQTANDGSAASQRVDITNRLNKPLKVTIPLYMAGGNYTVSKGSITQNYASDGKQYLEVQITIPANSTEIMNVEKK</sequence>
<evidence type="ECO:0000313" key="2">
    <source>
        <dbReference type="Proteomes" id="UP000252118"/>
    </source>
</evidence>
<organism evidence="1 2">
    <name type="scientific">Rossellomorea aquimaris</name>
    <dbReference type="NCBI Taxonomy" id="189382"/>
    <lineage>
        <taxon>Bacteria</taxon>
        <taxon>Bacillati</taxon>
        <taxon>Bacillota</taxon>
        <taxon>Bacilli</taxon>
        <taxon>Bacillales</taxon>
        <taxon>Bacillaceae</taxon>
        <taxon>Rossellomorea</taxon>
    </lineage>
</organism>
<name>A0A366ERH0_9BACI</name>
<proteinExistence type="predicted"/>
<gene>
    <name evidence="1" type="ORF">DET59_105194</name>
</gene>
<dbReference type="RefSeq" id="WP_113969328.1">
    <property type="nucleotide sequence ID" value="NZ_QNRJ01000005.1"/>
</dbReference>
<evidence type="ECO:0000313" key="1">
    <source>
        <dbReference type="EMBL" id="RBP04904.1"/>
    </source>
</evidence>
<comment type="caution">
    <text evidence="1">The sequence shown here is derived from an EMBL/GenBank/DDBJ whole genome shotgun (WGS) entry which is preliminary data.</text>
</comment>
<accession>A0A366ERH0</accession>
<reference evidence="1 2" key="1">
    <citation type="submission" date="2018-06" db="EMBL/GenBank/DDBJ databases">
        <title>Freshwater and sediment microbial communities from various areas in North America, analyzing microbe dynamics in response to fracking.</title>
        <authorList>
            <person name="Lamendella R."/>
        </authorList>
    </citation>
    <scope>NUCLEOTIDE SEQUENCE [LARGE SCALE GENOMIC DNA]</scope>
    <source>
        <strain evidence="1 2">97B</strain>
    </source>
</reference>
<protein>
    <submittedName>
        <fullName evidence="1">Uncharacterized protein</fullName>
    </submittedName>
</protein>
<dbReference type="Proteomes" id="UP000252118">
    <property type="component" value="Unassembled WGS sequence"/>
</dbReference>
<dbReference type="OrthoDB" id="1645838at2"/>
<dbReference type="EMBL" id="QNRJ01000005">
    <property type="protein sequence ID" value="RBP04904.1"/>
    <property type="molecule type" value="Genomic_DNA"/>
</dbReference>
<dbReference type="AlphaFoldDB" id="A0A366ERH0"/>